<dbReference type="Pfam" id="PF02114">
    <property type="entry name" value="Phosducin"/>
    <property type="match status" value="1"/>
</dbReference>
<dbReference type="AlphaFoldDB" id="A0A177VFB6"/>
<dbReference type="SUPFAM" id="SSF52833">
    <property type="entry name" value="Thioredoxin-like"/>
    <property type="match status" value="1"/>
</dbReference>
<evidence type="ECO:0000256" key="2">
    <source>
        <dbReference type="SAM" id="MobiDB-lite"/>
    </source>
</evidence>
<dbReference type="EMBL" id="LWDD02000257">
    <property type="protein sequence ID" value="KAE8262274.1"/>
    <property type="molecule type" value="Genomic_DNA"/>
</dbReference>
<feature type="region of interest" description="Disordered" evidence="2">
    <location>
        <begin position="371"/>
        <end position="392"/>
    </location>
</feature>
<dbReference type="Proteomes" id="UP000077671">
    <property type="component" value="Unassembled WGS sequence"/>
</dbReference>
<comment type="similarity">
    <text evidence="1">Belongs to the phosducin family.</text>
</comment>
<feature type="compositionally biased region" description="Basic and acidic residues" evidence="2">
    <location>
        <begin position="15"/>
        <end position="44"/>
    </location>
</feature>
<feature type="compositionally biased region" description="Basic and acidic residues" evidence="2">
    <location>
        <begin position="89"/>
        <end position="108"/>
    </location>
</feature>
<feature type="region of interest" description="Disordered" evidence="2">
    <location>
        <begin position="126"/>
        <end position="171"/>
    </location>
</feature>
<evidence type="ECO:0000313" key="7">
    <source>
        <dbReference type="Proteomes" id="UP000836402"/>
    </source>
</evidence>
<feature type="compositionally biased region" description="Basic and acidic residues" evidence="2">
    <location>
        <begin position="161"/>
        <end position="171"/>
    </location>
</feature>
<reference evidence="5" key="2">
    <citation type="journal article" date="2019" name="IMA Fungus">
        <title>Genome sequencing and comparison of five Tilletia species to identify candidate genes for the detection of regulated species infecting wheat.</title>
        <authorList>
            <person name="Nguyen H.D.T."/>
            <person name="Sultana T."/>
            <person name="Kesanakurti P."/>
            <person name="Hambleton S."/>
        </authorList>
    </citation>
    <scope>NUCLEOTIDE SEQUENCE</scope>
    <source>
        <strain evidence="5">DAOMC 238032</strain>
    </source>
</reference>
<dbReference type="EMBL" id="CAJHJG010003379">
    <property type="protein sequence ID" value="CAD6930979.1"/>
    <property type="molecule type" value="Genomic_DNA"/>
</dbReference>
<dbReference type="PANTHER" id="PTHR46052:SF1">
    <property type="entry name" value="PHOSDUCIN-LIKE PROTEIN"/>
    <property type="match status" value="1"/>
</dbReference>
<reference evidence="5" key="1">
    <citation type="submission" date="2016-04" db="EMBL/GenBank/DDBJ databases">
        <authorList>
            <person name="Nguyen H.D."/>
            <person name="Kesanakurti P."/>
            <person name="Cullis J."/>
            <person name="Levesque C.A."/>
            <person name="Hambleton S."/>
        </authorList>
    </citation>
    <scope>NUCLEOTIDE SEQUENCE</scope>
    <source>
        <strain evidence="5">DAOMC 238032</strain>
    </source>
</reference>
<feature type="compositionally biased region" description="Basic and acidic residues" evidence="2">
    <location>
        <begin position="52"/>
        <end position="61"/>
    </location>
</feature>
<dbReference type="Gene3D" id="3.40.30.10">
    <property type="entry name" value="Glutaredoxin"/>
    <property type="match status" value="1"/>
</dbReference>
<comment type="caution">
    <text evidence="5">The sequence shown here is derived from an EMBL/GenBank/DDBJ whole genome shotgun (WGS) entry which is preliminary data.</text>
</comment>
<dbReference type="InterPro" id="IPR051499">
    <property type="entry name" value="Phosducin-like_reg"/>
</dbReference>
<organism evidence="5 6">
    <name type="scientific">Tilletia caries</name>
    <name type="common">wheat bunt fungus</name>
    <dbReference type="NCBI Taxonomy" id="13290"/>
    <lineage>
        <taxon>Eukaryota</taxon>
        <taxon>Fungi</taxon>
        <taxon>Dikarya</taxon>
        <taxon>Basidiomycota</taxon>
        <taxon>Ustilaginomycotina</taxon>
        <taxon>Exobasidiomycetes</taxon>
        <taxon>Tilletiales</taxon>
        <taxon>Tilletiaceae</taxon>
        <taxon>Tilletia</taxon>
    </lineage>
</organism>
<evidence type="ECO:0000313" key="4">
    <source>
        <dbReference type="EMBL" id="CAD6930979.1"/>
    </source>
</evidence>
<keyword evidence="7" id="KW-1185">Reference proteome</keyword>
<dbReference type="InterPro" id="IPR036249">
    <property type="entry name" value="Thioredoxin-like_sf"/>
</dbReference>
<dbReference type="Proteomes" id="UP000836402">
    <property type="component" value="Unassembled WGS sequence"/>
</dbReference>
<evidence type="ECO:0000259" key="3">
    <source>
        <dbReference type="Pfam" id="PF02114"/>
    </source>
</evidence>
<dbReference type="InterPro" id="IPR024253">
    <property type="entry name" value="Phosducin_thioredoxin-like_dom"/>
</dbReference>
<feature type="compositionally biased region" description="Basic and acidic residues" evidence="2">
    <location>
        <begin position="130"/>
        <end position="153"/>
    </location>
</feature>
<reference evidence="4" key="3">
    <citation type="submission" date="2020-10" db="EMBL/GenBank/DDBJ databases">
        <authorList>
            <person name="Sedaghatjoo S."/>
        </authorList>
    </citation>
    <scope>NUCLEOTIDE SEQUENCE</scope>
    <source>
        <strain evidence="4">AZH3</strain>
    </source>
</reference>
<accession>A0A177VFB6</accession>
<sequence length="392" mass="43386">MSDPLEDLVLNGGADARRTAAELPGIEHSRRGPQDDIQEHHHADDDGEQDQDDGHDYHDDDGQGPAANDRDQMPTEGGARGHNTGPKGVLRDQKDRTAADARQHADRIRTTNAALKALVLTTNTADDEEQLRKREARASARKTEKSPSRHHDDGDDDDGEEGKANDIDRVDPAAAAEFAARERRRTQRLEELQREAELKRARLLGMAFTPAPEPPPQRADVWFGHLREVDAAGYVRATDEGREDVPVIVHIYEKSVPACRILTAALASLARQYPHSKFIQVRALAVGFGLSEDETAQDDDDDEELDEAQFRDKEESLLAKVAPVLPTLHIYFGGELRANLVRVDLGDDWQGGRETAIRDILQHHQAISDLRGAGHGAMTSTRDADDDDDFDD</sequence>
<gene>
    <name evidence="5" type="ORF">A4X03_0g2587</name>
    <name evidence="4" type="ORF">JKIAZH3_G6551</name>
</gene>
<name>A0A177VFB6_9BASI</name>
<evidence type="ECO:0000256" key="1">
    <source>
        <dbReference type="ARBA" id="ARBA00009686"/>
    </source>
</evidence>
<feature type="domain" description="Phosducin" evidence="3">
    <location>
        <begin position="233"/>
        <end position="288"/>
    </location>
</feature>
<protein>
    <recommendedName>
        <fullName evidence="3">Phosducin domain-containing protein</fullName>
    </recommendedName>
</protein>
<dbReference type="CDD" id="cd02957">
    <property type="entry name" value="Phd_like"/>
    <property type="match status" value="1"/>
</dbReference>
<evidence type="ECO:0000313" key="6">
    <source>
        <dbReference type="Proteomes" id="UP000077671"/>
    </source>
</evidence>
<evidence type="ECO:0000313" key="5">
    <source>
        <dbReference type="EMBL" id="KAE8262274.1"/>
    </source>
</evidence>
<dbReference type="PANTHER" id="PTHR46052">
    <property type="entry name" value="PHOSDUCIN-LIKE PROTEIN"/>
    <property type="match status" value="1"/>
</dbReference>
<proteinExistence type="inferred from homology"/>
<feature type="region of interest" description="Disordered" evidence="2">
    <location>
        <begin position="1"/>
        <end position="108"/>
    </location>
</feature>